<reference evidence="1 2" key="1">
    <citation type="journal article" date="2020" name="IScience">
        <title>Genome Sequencing of the Endangered Kingdonia uniflora (Circaeasteraceae, Ranunculales) Reveals Potential Mechanisms of Evolutionary Specialization.</title>
        <authorList>
            <person name="Sun Y."/>
            <person name="Deng T."/>
            <person name="Zhang A."/>
            <person name="Moore M.J."/>
            <person name="Landis J.B."/>
            <person name="Lin N."/>
            <person name="Zhang H."/>
            <person name="Zhang X."/>
            <person name="Huang J."/>
            <person name="Zhang X."/>
            <person name="Sun H."/>
            <person name="Wang H."/>
        </authorList>
    </citation>
    <scope>NUCLEOTIDE SEQUENCE [LARGE SCALE GENOMIC DNA]</scope>
    <source>
        <strain evidence="1">TB1705</strain>
        <tissue evidence="1">Leaf</tissue>
    </source>
</reference>
<sequence>MAFNCFPDTWSWIQDLPPITQWEKNVMSICIYTSEYNPMSLNFSVSKSHKNHSAVFSILADTVTLWSSKSFKLNTGGKINEEIVFYLFHNLVTSVVGYGPKKKNTSTYIPTFDSTLRHFKDIFNLSLFTLGFLICIYEAPPSFRLRCVNAFQDHLTSSHSKEASKMLMRFIGSNLEEQWMRSLSLAITNWIVEHNSSSHTVRALSPLFSYANSTIGLWKVQLYGPVIAMDIEKSSNTSADERLSFSLNYQLVEGVIQFCYKVVPRQKWVDVVVNIDNIRCDVIQLVSKTLAAKRGVGTEEKYFPSRISLQLTPTFQTNVFSVSVSKSSENPVREIGIEKTLEGSFNPPTSFGLTVAAGETMTISLKPWKFEQSVYGYSANLNWFLHDSNDGREVASSKPSKLALCLPNAWFKNRYSSAYRPFTRQGGVVFAGDEYGDNVLWKVDRSAIGKSKEWEIKGQIWITYWPNTYRTFYNETKMLEFREIFELSLV</sequence>
<dbReference type="EMBL" id="JACGCM010001619">
    <property type="protein sequence ID" value="KAF6152659.1"/>
    <property type="molecule type" value="Genomic_DNA"/>
</dbReference>
<protein>
    <submittedName>
        <fullName evidence="1">Uncharacterized protein</fullName>
    </submittedName>
</protein>
<organism evidence="1 2">
    <name type="scientific">Kingdonia uniflora</name>
    <dbReference type="NCBI Taxonomy" id="39325"/>
    <lineage>
        <taxon>Eukaryota</taxon>
        <taxon>Viridiplantae</taxon>
        <taxon>Streptophyta</taxon>
        <taxon>Embryophyta</taxon>
        <taxon>Tracheophyta</taxon>
        <taxon>Spermatophyta</taxon>
        <taxon>Magnoliopsida</taxon>
        <taxon>Ranunculales</taxon>
        <taxon>Circaeasteraceae</taxon>
        <taxon>Kingdonia</taxon>
    </lineage>
</organism>
<name>A0A7J7MCQ5_9MAGN</name>
<evidence type="ECO:0000313" key="2">
    <source>
        <dbReference type="Proteomes" id="UP000541444"/>
    </source>
</evidence>
<dbReference type="AlphaFoldDB" id="A0A7J7MCQ5"/>
<keyword evidence="2" id="KW-1185">Reference proteome</keyword>
<gene>
    <name evidence="1" type="ORF">GIB67_008096</name>
</gene>
<dbReference type="PANTHER" id="PTHR31439:SF4">
    <property type="entry name" value="NEURONAL PAS DOMAIN PROTEIN"/>
    <property type="match status" value="1"/>
</dbReference>
<accession>A0A7J7MCQ5</accession>
<dbReference type="Proteomes" id="UP000541444">
    <property type="component" value="Unassembled WGS sequence"/>
</dbReference>
<dbReference type="OrthoDB" id="724026at2759"/>
<proteinExistence type="predicted"/>
<comment type="caution">
    <text evidence="1">The sequence shown here is derived from an EMBL/GenBank/DDBJ whole genome shotgun (WGS) entry which is preliminary data.</text>
</comment>
<dbReference type="PANTHER" id="PTHR31439">
    <property type="entry name" value="EXPRESSED PROTEIN"/>
    <property type="match status" value="1"/>
</dbReference>
<evidence type="ECO:0000313" key="1">
    <source>
        <dbReference type="EMBL" id="KAF6152659.1"/>
    </source>
</evidence>